<dbReference type="InterPro" id="IPR050301">
    <property type="entry name" value="NTE"/>
</dbReference>
<organism evidence="7 8">
    <name type="scientific">Ideonella alba</name>
    <dbReference type="NCBI Taxonomy" id="2824118"/>
    <lineage>
        <taxon>Bacteria</taxon>
        <taxon>Pseudomonadati</taxon>
        <taxon>Pseudomonadota</taxon>
        <taxon>Betaproteobacteria</taxon>
        <taxon>Burkholderiales</taxon>
        <taxon>Sphaerotilaceae</taxon>
        <taxon>Ideonella</taxon>
    </lineage>
</organism>
<evidence type="ECO:0000256" key="1">
    <source>
        <dbReference type="ARBA" id="ARBA00022801"/>
    </source>
</evidence>
<sequence>MGAPGAPDVRALLGACLLALALAPRPAAAEEPPASSATARPRLGLVLSGGGARGLTHVGVLKVLEQERIPVDLVAGTSMGAIIGGLYASGMSAAALEADLLQVDWNKLFATRVSRQMLSQRRKEEDFEIPAAIELGWREGSFHAPQGAVSSRGLETLLRRYTLPVRRISHFDELPIPFRAVATDMETGDMVVMDSGDLAMALRSSMSVPGVFPSTEIDGRVLGDGGLVNNVPVDIARAMGAQRLLVVNIGTPLAPRETLNSAIGLTAQMINILTEQNVRRSLATLGPQDLLIAPDLGRLSSGDFDKAQELIALGEAAARAALPQLRALALDEDGYRQWRAARRADAPPSPVVGAVAFEGSSVTNPQRLLPQLQSRPGQAFDPERAAADARFLAASGDYVRTDYHLVDGEPGRDALLVFEVEDKPWGPNYLHVGLDLWTDFSGRSAFNIKISHNRHWLTPSGTEWRNRLQLGEVPSLFSELYHPLGWRLGLWDDWFVAAWGGVQRRIVSVYDSGSGLERAQVRQNLAAVGLDLGQPWGRLGELRLGLRHVLGRDEPLLLADGLIAAPQIWRETAARTRMVIDQLDYANFPLSGYRLTGELQFGRRSQQGQEGQNLVRVEADASGAWTDGSDTLNLYAVLKAADSRQGALAGQYTLGGFQNLSGYRAGQLSGNALLLLRGGWYRRLAEPPVFARALFVGASLELGNTWADRHAIALGGLRGGASLYLGADTGLGPMYLGLTWAPRGEAGLAFFIGRP</sequence>
<keyword evidence="3 4" id="KW-0443">Lipid metabolism</keyword>
<keyword evidence="1 4" id="KW-0378">Hydrolase</keyword>
<evidence type="ECO:0000313" key="8">
    <source>
        <dbReference type="Proteomes" id="UP000676246"/>
    </source>
</evidence>
<dbReference type="SUPFAM" id="SSF52151">
    <property type="entry name" value="FabD/lysophospholipase-like"/>
    <property type="match status" value="1"/>
</dbReference>
<feature type="short sequence motif" description="GXSXG" evidence="4">
    <location>
        <begin position="76"/>
        <end position="80"/>
    </location>
</feature>
<dbReference type="Proteomes" id="UP000676246">
    <property type="component" value="Unassembled WGS sequence"/>
</dbReference>
<evidence type="ECO:0000256" key="3">
    <source>
        <dbReference type="ARBA" id="ARBA00023098"/>
    </source>
</evidence>
<feature type="signal peptide" evidence="5">
    <location>
        <begin position="1"/>
        <end position="29"/>
    </location>
</feature>
<dbReference type="GO" id="GO:0016042">
    <property type="term" value="P:lipid catabolic process"/>
    <property type="evidence" value="ECO:0007669"/>
    <property type="project" value="UniProtKB-UniRule"/>
</dbReference>
<keyword evidence="8" id="KW-1185">Reference proteome</keyword>
<feature type="active site" description="Nucleophile" evidence="4">
    <location>
        <position position="78"/>
    </location>
</feature>
<dbReference type="Gene3D" id="3.40.1090.10">
    <property type="entry name" value="Cytosolic phospholipase A2 catalytic domain"/>
    <property type="match status" value="2"/>
</dbReference>
<feature type="short sequence motif" description="DGA/G" evidence="4">
    <location>
        <begin position="224"/>
        <end position="226"/>
    </location>
</feature>
<dbReference type="AlphaFoldDB" id="A0A940YGY0"/>
<evidence type="ECO:0000259" key="6">
    <source>
        <dbReference type="PROSITE" id="PS51635"/>
    </source>
</evidence>
<accession>A0A940YGY0</accession>
<dbReference type="Pfam" id="PF01734">
    <property type="entry name" value="Patatin"/>
    <property type="match status" value="1"/>
</dbReference>
<feature type="active site" description="Proton acceptor" evidence="4">
    <location>
        <position position="224"/>
    </location>
</feature>
<feature type="domain" description="PNPLA" evidence="6">
    <location>
        <begin position="45"/>
        <end position="237"/>
    </location>
</feature>
<dbReference type="PANTHER" id="PTHR14226">
    <property type="entry name" value="NEUROPATHY TARGET ESTERASE/SWISS CHEESE D.MELANOGASTER"/>
    <property type="match status" value="1"/>
</dbReference>
<keyword evidence="5" id="KW-0732">Signal</keyword>
<dbReference type="InterPro" id="IPR002641">
    <property type="entry name" value="PNPLA_dom"/>
</dbReference>
<evidence type="ECO:0000256" key="5">
    <source>
        <dbReference type="SAM" id="SignalP"/>
    </source>
</evidence>
<dbReference type="InterPro" id="IPR016035">
    <property type="entry name" value="Acyl_Trfase/lysoPLipase"/>
</dbReference>
<evidence type="ECO:0000256" key="2">
    <source>
        <dbReference type="ARBA" id="ARBA00022963"/>
    </source>
</evidence>
<reference evidence="7 8" key="1">
    <citation type="submission" date="2021-04" db="EMBL/GenBank/DDBJ databases">
        <title>The genome sequence of Ideonella sp. 3Y2.</title>
        <authorList>
            <person name="Liu Y."/>
        </authorList>
    </citation>
    <scope>NUCLEOTIDE SEQUENCE [LARGE SCALE GENOMIC DNA]</scope>
    <source>
        <strain evidence="7 8">3Y2</strain>
    </source>
</reference>
<protein>
    <submittedName>
        <fullName evidence="7">Patatin-like phospholipase family protein</fullName>
    </submittedName>
</protein>
<dbReference type="PROSITE" id="PS51635">
    <property type="entry name" value="PNPLA"/>
    <property type="match status" value="1"/>
</dbReference>
<feature type="short sequence motif" description="GXGXXG" evidence="4">
    <location>
        <begin position="49"/>
        <end position="54"/>
    </location>
</feature>
<name>A0A940YGY0_9BURK</name>
<dbReference type="PANTHER" id="PTHR14226:SF29">
    <property type="entry name" value="NEUROPATHY TARGET ESTERASE SWS"/>
    <property type="match status" value="1"/>
</dbReference>
<evidence type="ECO:0000256" key="4">
    <source>
        <dbReference type="PROSITE-ProRule" id="PRU01161"/>
    </source>
</evidence>
<comment type="caution">
    <text evidence="7">The sequence shown here is derived from an EMBL/GenBank/DDBJ whole genome shotgun (WGS) entry which is preliminary data.</text>
</comment>
<dbReference type="EMBL" id="JAGQDD010000015">
    <property type="protein sequence ID" value="MBQ0932315.1"/>
    <property type="molecule type" value="Genomic_DNA"/>
</dbReference>
<proteinExistence type="predicted"/>
<dbReference type="GO" id="GO:0016787">
    <property type="term" value="F:hydrolase activity"/>
    <property type="evidence" value="ECO:0007669"/>
    <property type="project" value="UniProtKB-UniRule"/>
</dbReference>
<keyword evidence="2 4" id="KW-0442">Lipid degradation</keyword>
<evidence type="ECO:0000313" key="7">
    <source>
        <dbReference type="EMBL" id="MBQ0932315.1"/>
    </source>
</evidence>
<feature type="chain" id="PRO_5037383387" evidence="5">
    <location>
        <begin position="30"/>
        <end position="755"/>
    </location>
</feature>
<gene>
    <name evidence="7" type="ORF">KAK03_17695</name>
</gene>
<dbReference type="CDD" id="cd07205">
    <property type="entry name" value="Pat_PNPLA6_PNPLA7_NTE1_like"/>
    <property type="match status" value="1"/>
</dbReference>